<keyword evidence="1" id="KW-0812">Transmembrane</keyword>
<feature type="transmembrane region" description="Helical" evidence="1">
    <location>
        <begin position="7"/>
        <end position="34"/>
    </location>
</feature>
<evidence type="ECO:0000256" key="1">
    <source>
        <dbReference type="SAM" id="Phobius"/>
    </source>
</evidence>
<accession>A0A6S6TAM3</accession>
<sequence>MRTFLATILALVVSIIIYKALFLIVGIIIAQFDIVADSELIHNLEAGKTIIPFMIAIFLSIKVFKKVRKQNLNK</sequence>
<reference evidence="2" key="1">
    <citation type="submission" date="2020-01" db="EMBL/GenBank/DDBJ databases">
        <authorList>
            <person name="Meier V. D."/>
            <person name="Meier V D."/>
        </authorList>
    </citation>
    <scope>NUCLEOTIDE SEQUENCE</scope>
    <source>
        <strain evidence="2">HLG_WM_MAG_06</strain>
    </source>
</reference>
<dbReference type="AlphaFoldDB" id="A0A6S6TAM3"/>
<keyword evidence="1" id="KW-0472">Membrane</keyword>
<proteinExistence type="predicted"/>
<organism evidence="2">
    <name type="scientific">uncultured Sulfurovum sp</name>
    <dbReference type="NCBI Taxonomy" id="269237"/>
    <lineage>
        <taxon>Bacteria</taxon>
        <taxon>Pseudomonadati</taxon>
        <taxon>Campylobacterota</taxon>
        <taxon>Epsilonproteobacteria</taxon>
        <taxon>Campylobacterales</taxon>
        <taxon>Sulfurovaceae</taxon>
        <taxon>Sulfurovum</taxon>
        <taxon>environmental samples</taxon>
    </lineage>
</organism>
<name>A0A6S6TAM3_9BACT</name>
<protein>
    <submittedName>
        <fullName evidence="2">Uncharacterized protein</fullName>
    </submittedName>
</protein>
<keyword evidence="1" id="KW-1133">Transmembrane helix</keyword>
<dbReference type="EMBL" id="CACVAP010000086">
    <property type="protein sequence ID" value="CAA6817882.1"/>
    <property type="molecule type" value="Genomic_DNA"/>
</dbReference>
<feature type="transmembrane region" description="Helical" evidence="1">
    <location>
        <begin position="46"/>
        <end position="64"/>
    </location>
</feature>
<gene>
    <name evidence="2" type="ORF">HELGO_WM1393</name>
</gene>
<evidence type="ECO:0000313" key="2">
    <source>
        <dbReference type="EMBL" id="CAA6817882.1"/>
    </source>
</evidence>